<protein>
    <submittedName>
        <fullName evidence="2">Pyruvyl transferase EpsO</fullName>
        <ecNumber evidence="2">2.-.-.-</ecNumber>
    </submittedName>
</protein>
<feature type="domain" description="Polysaccharide pyruvyl transferase" evidence="1">
    <location>
        <begin position="48"/>
        <end position="295"/>
    </location>
</feature>
<dbReference type="RefSeq" id="WP_179749922.1">
    <property type="nucleotide sequence ID" value="NZ_BAAAGN010000005.1"/>
</dbReference>
<dbReference type="EC" id="2.-.-.-" evidence="2"/>
<evidence type="ECO:0000259" key="1">
    <source>
        <dbReference type="Pfam" id="PF04230"/>
    </source>
</evidence>
<sequence>MTEAVPDSARSHASVVPALRDRLLADLARTLPQGYGSWTALDFPLHFNCGDSALHLGLEAAARSAGVRVDRILDRRSYDPRLLSPDSLPVSMAGGTWGGLYPTHHEHRLRFLQDTKGRPAVQLPQSIEHVDEQHREELRRAVGEHGAFVLLVRDARSFEIAQRDYDCEVHLVPDLAFALGPLPRARAVEPLVVQARTDREAGGVEGFGETFDWVQAPPRSRSATALRVARKLNSLQRRHPSRASAVTARTALRVLARANLQRATALLSRGERVVTDRLHGHVISTLLGIPHVVVNDRFGKVRALHETWLGEDPHSVFAASWKEVPRALDALDARN</sequence>
<dbReference type="Proteomes" id="UP000521922">
    <property type="component" value="Unassembled WGS sequence"/>
</dbReference>
<evidence type="ECO:0000313" key="2">
    <source>
        <dbReference type="EMBL" id="NYD21546.1"/>
    </source>
</evidence>
<gene>
    <name evidence="2" type="ORF">BJ968_001086</name>
</gene>
<dbReference type="AlphaFoldDB" id="A0A7Y9AU50"/>
<keyword evidence="3" id="KW-1185">Reference proteome</keyword>
<dbReference type="EMBL" id="JACCBB010000001">
    <property type="protein sequence ID" value="NYD21546.1"/>
    <property type="molecule type" value="Genomic_DNA"/>
</dbReference>
<organism evidence="2 3">
    <name type="scientific">Kineococcus aurantiacus</name>
    <dbReference type="NCBI Taxonomy" id="37633"/>
    <lineage>
        <taxon>Bacteria</taxon>
        <taxon>Bacillati</taxon>
        <taxon>Actinomycetota</taxon>
        <taxon>Actinomycetes</taxon>
        <taxon>Kineosporiales</taxon>
        <taxon>Kineosporiaceae</taxon>
        <taxon>Kineococcus</taxon>
    </lineage>
</organism>
<proteinExistence type="predicted"/>
<evidence type="ECO:0000313" key="3">
    <source>
        <dbReference type="Proteomes" id="UP000521922"/>
    </source>
</evidence>
<name>A0A7Y9AU50_9ACTN</name>
<accession>A0A7Y9AU50</accession>
<reference evidence="2 3" key="1">
    <citation type="submission" date="2020-07" db="EMBL/GenBank/DDBJ databases">
        <title>Sequencing the genomes of 1000 actinobacteria strains.</title>
        <authorList>
            <person name="Klenk H.-P."/>
        </authorList>
    </citation>
    <scope>NUCLEOTIDE SEQUENCE [LARGE SCALE GENOMIC DNA]</scope>
    <source>
        <strain evidence="2 3">DSM 7487</strain>
    </source>
</reference>
<dbReference type="Pfam" id="PF04230">
    <property type="entry name" value="PS_pyruv_trans"/>
    <property type="match status" value="1"/>
</dbReference>
<dbReference type="GO" id="GO:0016740">
    <property type="term" value="F:transferase activity"/>
    <property type="evidence" value="ECO:0007669"/>
    <property type="project" value="UniProtKB-KW"/>
</dbReference>
<dbReference type="InterPro" id="IPR007345">
    <property type="entry name" value="Polysacch_pyruvyl_Trfase"/>
</dbReference>
<keyword evidence="2" id="KW-0808">Transferase</keyword>
<comment type="caution">
    <text evidence="2">The sequence shown here is derived from an EMBL/GenBank/DDBJ whole genome shotgun (WGS) entry which is preliminary data.</text>
</comment>